<sequence length="44" mass="5080">MQQLVNVFILFFLNCGNSPLIFLKLQTLVTVSSLFPLLIMRYFG</sequence>
<proteinExistence type="predicted"/>
<name>A0A0E9PGY8_ANGAN</name>
<accession>A0A0E9PGY8</accession>
<evidence type="ECO:0000313" key="1">
    <source>
        <dbReference type="EMBL" id="JAH03547.1"/>
    </source>
</evidence>
<dbReference type="EMBL" id="GBXM01105030">
    <property type="protein sequence ID" value="JAH03547.1"/>
    <property type="molecule type" value="Transcribed_RNA"/>
</dbReference>
<reference evidence="1" key="1">
    <citation type="submission" date="2014-11" db="EMBL/GenBank/DDBJ databases">
        <authorList>
            <person name="Amaro Gonzalez C."/>
        </authorList>
    </citation>
    <scope>NUCLEOTIDE SEQUENCE</scope>
</reference>
<protein>
    <submittedName>
        <fullName evidence="1">Uncharacterized protein</fullName>
    </submittedName>
</protein>
<reference evidence="1" key="2">
    <citation type="journal article" date="2015" name="Fish Shellfish Immunol.">
        <title>Early steps in the European eel (Anguilla anguilla)-Vibrio vulnificus interaction in the gills: Role of the RtxA13 toxin.</title>
        <authorList>
            <person name="Callol A."/>
            <person name="Pajuelo D."/>
            <person name="Ebbesson L."/>
            <person name="Teles M."/>
            <person name="MacKenzie S."/>
            <person name="Amaro C."/>
        </authorList>
    </citation>
    <scope>NUCLEOTIDE SEQUENCE</scope>
</reference>
<dbReference type="AlphaFoldDB" id="A0A0E9PGY8"/>
<organism evidence="1">
    <name type="scientific">Anguilla anguilla</name>
    <name type="common">European freshwater eel</name>
    <name type="synonym">Muraena anguilla</name>
    <dbReference type="NCBI Taxonomy" id="7936"/>
    <lineage>
        <taxon>Eukaryota</taxon>
        <taxon>Metazoa</taxon>
        <taxon>Chordata</taxon>
        <taxon>Craniata</taxon>
        <taxon>Vertebrata</taxon>
        <taxon>Euteleostomi</taxon>
        <taxon>Actinopterygii</taxon>
        <taxon>Neopterygii</taxon>
        <taxon>Teleostei</taxon>
        <taxon>Anguilliformes</taxon>
        <taxon>Anguillidae</taxon>
        <taxon>Anguilla</taxon>
    </lineage>
</organism>